<protein>
    <submittedName>
        <fullName evidence="1">14055_t:CDS:1</fullName>
    </submittedName>
</protein>
<keyword evidence="2" id="KW-1185">Reference proteome</keyword>
<evidence type="ECO:0000313" key="2">
    <source>
        <dbReference type="Proteomes" id="UP000789570"/>
    </source>
</evidence>
<dbReference type="Proteomes" id="UP000789570">
    <property type="component" value="Unassembled WGS sequence"/>
</dbReference>
<feature type="non-terminal residue" evidence="1">
    <location>
        <position position="1"/>
    </location>
</feature>
<dbReference type="AlphaFoldDB" id="A0A9N9GCZ7"/>
<sequence>GNDEFVVGTSQIRGVDGLKNYIVGEIDTARFGLYKNSVHPKNLMNTKKAILNYFNSEKDDNLMRYSLSPPESITALNEILELREQLASLQALLNKSEYEFDVIISLKRTNGFKWIVNIEEATLKGLKNSIYEMNLRLPTLENDGAVLNFMYKVKRYSSQNDQDFSKMLWQFTFSKMRQLYGFRESDDPLLSVFPLFTCGCKDLKDKPSQYVCSYLVAGVNLYKGKFELQPEKNITRPHEHRPVDFAIGLLRTAKTAGVTEVKDEDFFKGIAQNAVQLESALSNCKRKVSEMEEDNTFVDKVFRIVTDAEKWYFLECSLNNQDKLRFKLSEPVVIVYKDENMENMVRKVLGHIAWLLEEVQKSDLALDTVKGNHKLLLDEDMGMKDMTEMLEKCRLLLLYAYFNNLRGLN</sequence>
<organism evidence="1 2">
    <name type="scientific">Funneliformis caledonium</name>
    <dbReference type="NCBI Taxonomy" id="1117310"/>
    <lineage>
        <taxon>Eukaryota</taxon>
        <taxon>Fungi</taxon>
        <taxon>Fungi incertae sedis</taxon>
        <taxon>Mucoromycota</taxon>
        <taxon>Glomeromycotina</taxon>
        <taxon>Glomeromycetes</taxon>
        <taxon>Glomerales</taxon>
        <taxon>Glomeraceae</taxon>
        <taxon>Funneliformis</taxon>
    </lineage>
</organism>
<accession>A0A9N9GCZ7</accession>
<comment type="caution">
    <text evidence="1">The sequence shown here is derived from an EMBL/GenBank/DDBJ whole genome shotgun (WGS) entry which is preliminary data.</text>
</comment>
<dbReference type="OrthoDB" id="2414517at2759"/>
<gene>
    <name evidence="1" type="ORF">FCALED_LOCUS8465</name>
</gene>
<name>A0A9N9GCZ7_9GLOM</name>
<reference evidence="1" key="1">
    <citation type="submission" date="2021-06" db="EMBL/GenBank/DDBJ databases">
        <authorList>
            <person name="Kallberg Y."/>
            <person name="Tangrot J."/>
            <person name="Rosling A."/>
        </authorList>
    </citation>
    <scope>NUCLEOTIDE SEQUENCE</scope>
    <source>
        <strain evidence="1">UK204</strain>
    </source>
</reference>
<evidence type="ECO:0000313" key="1">
    <source>
        <dbReference type="EMBL" id="CAG8598448.1"/>
    </source>
</evidence>
<dbReference type="EMBL" id="CAJVPQ010002475">
    <property type="protein sequence ID" value="CAG8598448.1"/>
    <property type="molecule type" value="Genomic_DNA"/>
</dbReference>
<proteinExistence type="predicted"/>